<evidence type="ECO:0008006" key="4">
    <source>
        <dbReference type="Google" id="ProtNLM"/>
    </source>
</evidence>
<feature type="compositionally biased region" description="Polar residues" evidence="1">
    <location>
        <begin position="52"/>
        <end position="72"/>
    </location>
</feature>
<dbReference type="Proteomes" id="UP000267517">
    <property type="component" value="Chromosome II"/>
</dbReference>
<feature type="region of interest" description="Disordered" evidence="1">
    <location>
        <begin position="21"/>
        <end position="81"/>
    </location>
</feature>
<proteinExistence type="predicted"/>
<protein>
    <recommendedName>
        <fullName evidence="4">DUF3408 domain-containing protein</fullName>
    </recommendedName>
</protein>
<dbReference type="EMBL" id="AP018050">
    <property type="protein sequence ID" value="BBA29862.1"/>
    <property type="molecule type" value="Genomic_DNA"/>
</dbReference>
<name>A0A250KJS1_9BACT</name>
<reference evidence="2 3" key="1">
    <citation type="submission" date="2017-05" db="EMBL/GenBank/DDBJ databases">
        <title>whole genome sequence of Prevotella melaninogenica GAI 07411.</title>
        <authorList>
            <person name="Kondo Y."/>
            <person name="Hoshino T."/>
        </authorList>
    </citation>
    <scope>NUCLEOTIDE SEQUENCE [LARGE SCALE GENOMIC DNA]</scope>
    <source>
        <strain evidence="2 3">GAI 07411</strain>
    </source>
</reference>
<evidence type="ECO:0000313" key="2">
    <source>
        <dbReference type="EMBL" id="BBA29862.1"/>
    </source>
</evidence>
<evidence type="ECO:0000313" key="3">
    <source>
        <dbReference type="Proteomes" id="UP000267517"/>
    </source>
</evidence>
<feature type="compositionally biased region" description="Acidic residues" evidence="1">
    <location>
        <begin position="38"/>
        <end position="48"/>
    </location>
</feature>
<evidence type="ECO:0000256" key="1">
    <source>
        <dbReference type="SAM" id="MobiDB-lite"/>
    </source>
</evidence>
<organism evidence="2 3">
    <name type="scientific">Prevotella melaninogenica</name>
    <dbReference type="NCBI Taxonomy" id="28132"/>
    <lineage>
        <taxon>Bacteria</taxon>
        <taxon>Pseudomonadati</taxon>
        <taxon>Bacteroidota</taxon>
        <taxon>Bacteroidia</taxon>
        <taxon>Bacteroidales</taxon>
        <taxon>Prevotellaceae</taxon>
        <taxon>Prevotella</taxon>
    </lineage>
</organism>
<dbReference type="AlphaFoldDB" id="A0A250KJS1"/>
<accession>A0A250KJS1</accession>
<dbReference type="RefSeq" id="WP_172586782.1">
    <property type="nucleotide sequence ID" value="NZ_AP018050.1"/>
</dbReference>
<gene>
    <name evidence="2" type="ORF">PMEL_200388</name>
</gene>
<sequence length="212" mass="23295">MAKKKKTMVMMPGAMTDLAHSVQKGARPAPTTNVEENNTTDEQAEIEVESIQYDTSAVEQETRTQVAEQQPAQFAEPVVPVSEPVAPAAPTSQFGRVEPKQEAVDCKDRTAPAAKKLPKAEGRQLAREYSLAKDSGEDSWQIFLDMARDYKARDSRLATVYIDSDLKGVLDRLKSATSVKLPSTALLSAIVARFVFEHEKDIKNAIFGESLL</sequence>